<dbReference type="PANTHER" id="PTHR46060">
    <property type="entry name" value="MARINER MOS1 TRANSPOSASE-LIKE PROTEIN"/>
    <property type="match status" value="1"/>
</dbReference>
<organism evidence="2 3">
    <name type="scientific">Galleria mellonella</name>
    <name type="common">Greater wax moth</name>
    <dbReference type="NCBI Taxonomy" id="7137"/>
    <lineage>
        <taxon>Eukaryota</taxon>
        <taxon>Metazoa</taxon>
        <taxon>Ecdysozoa</taxon>
        <taxon>Arthropoda</taxon>
        <taxon>Hexapoda</taxon>
        <taxon>Insecta</taxon>
        <taxon>Pterygota</taxon>
        <taxon>Neoptera</taxon>
        <taxon>Endopterygota</taxon>
        <taxon>Lepidoptera</taxon>
        <taxon>Glossata</taxon>
        <taxon>Ditrysia</taxon>
        <taxon>Pyraloidea</taxon>
        <taxon>Pyralidae</taxon>
        <taxon>Galleriinae</taxon>
        <taxon>Galleria</taxon>
    </lineage>
</organism>
<dbReference type="Pfam" id="PF17906">
    <property type="entry name" value="HTH_48"/>
    <property type="match status" value="1"/>
</dbReference>
<dbReference type="InterPro" id="IPR041426">
    <property type="entry name" value="Mos1_HTH"/>
</dbReference>
<gene>
    <name evidence="3" type="primary">LOC128200080</name>
</gene>
<feature type="domain" description="Mos1 transposase HTH" evidence="1">
    <location>
        <begin position="9"/>
        <end position="53"/>
    </location>
</feature>
<proteinExistence type="predicted"/>
<dbReference type="Gene3D" id="1.10.10.1450">
    <property type="match status" value="1"/>
</dbReference>
<reference evidence="3" key="1">
    <citation type="submission" date="2025-08" db="UniProtKB">
        <authorList>
            <consortium name="RefSeq"/>
        </authorList>
    </citation>
    <scope>IDENTIFICATION</scope>
    <source>
        <tissue evidence="3">Whole larvae</tissue>
    </source>
</reference>
<protein>
    <submittedName>
        <fullName evidence="3">Protein GVQW3-like</fullName>
    </submittedName>
</protein>
<accession>A0ABM3MAP5</accession>
<keyword evidence="2" id="KW-1185">Reference proteome</keyword>
<dbReference type="InterPro" id="IPR052709">
    <property type="entry name" value="Transposase-MT_Hybrid"/>
</dbReference>
<dbReference type="PANTHER" id="PTHR46060:SF1">
    <property type="entry name" value="MARINER MOS1 TRANSPOSASE-LIKE PROTEIN"/>
    <property type="match status" value="1"/>
</dbReference>
<dbReference type="RefSeq" id="XP_052748163.1">
    <property type="nucleotide sequence ID" value="XM_052892203.1"/>
</dbReference>
<name>A0ABM3MAP5_GALME</name>
<evidence type="ECO:0000313" key="2">
    <source>
        <dbReference type="Proteomes" id="UP001652740"/>
    </source>
</evidence>
<dbReference type="InterPro" id="IPR036397">
    <property type="entry name" value="RNaseH_sf"/>
</dbReference>
<evidence type="ECO:0000313" key="3">
    <source>
        <dbReference type="RefSeq" id="XP_052748163.1"/>
    </source>
</evidence>
<evidence type="ECO:0000259" key="1">
    <source>
        <dbReference type="Pfam" id="PF17906"/>
    </source>
</evidence>
<dbReference type="GeneID" id="128200080"/>
<sequence>MEKRNQEQRVAIKFCAKLGETASETYAKIVKVHGDSALSRAQVFRWHTEFKEGRESVEDEARSGRPVEVRTDTNAQRVRALIREDRRLTVRMLASELGMNRETVRQILTDDFRMRKLCAKMVPKNLSEEQKQHRMTVAEDCLEQVGNDPTLLDRVITGDESWFFQYDPETKRQSSQWLSPHAPARKSSHEQVEGQTVNQVYYRQVLERLRKRVNRVRPNIARNWILHHDNAPCHTALSVSQYLASKGIAVLQQPPYSSDMSPCDFFLLPRTKSVVKGTHFESIEDI</sequence>
<dbReference type="Proteomes" id="UP001652740">
    <property type="component" value="Unplaced"/>
</dbReference>
<dbReference type="Gene3D" id="3.30.420.10">
    <property type="entry name" value="Ribonuclease H-like superfamily/Ribonuclease H"/>
    <property type="match status" value="1"/>
</dbReference>